<proteinExistence type="predicted"/>
<reference evidence="2" key="1">
    <citation type="submission" date="2022-07" db="EMBL/GenBank/DDBJ databases">
        <title>The genome of Lyophyllum shimeji provides insight into the initial evolution of ectomycorrhizal fungal genome.</title>
        <authorList>
            <person name="Kobayashi Y."/>
            <person name="Shibata T."/>
            <person name="Hirakawa H."/>
            <person name="Shigenobu S."/>
            <person name="Nishiyama T."/>
            <person name="Yamada A."/>
            <person name="Hasebe M."/>
            <person name="Kawaguchi M."/>
        </authorList>
    </citation>
    <scope>NUCLEOTIDE SEQUENCE</scope>
    <source>
        <strain evidence="2">AT787</strain>
    </source>
</reference>
<dbReference type="AlphaFoldDB" id="A0A9P3UPN9"/>
<gene>
    <name evidence="2" type="ORF">LshimejAT787_0503360</name>
</gene>
<comment type="caution">
    <text evidence="2">The sequence shown here is derived from an EMBL/GenBank/DDBJ whole genome shotgun (WGS) entry which is preliminary data.</text>
</comment>
<name>A0A9P3UPN9_LYOSH</name>
<protein>
    <submittedName>
        <fullName evidence="2">Uncharacterized protein</fullName>
    </submittedName>
</protein>
<organism evidence="2 3">
    <name type="scientific">Lyophyllum shimeji</name>
    <name type="common">Hon-shimeji</name>
    <name type="synonym">Tricholoma shimeji</name>
    <dbReference type="NCBI Taxonomy" id="47721"/>
    <lineage>
        <taxon>Eukaryota</taxon>
        <taxon>Fungi</taxon>
        <taxon>Dikarya</taxon>
        <taxon>Basidiomycota</taxon>
        <taxon>Agaricomycotina</taxon>
        <taxon>Agaricomycetes</taxon>
        <taxon>Agaricomycetidae</taxon>
        <taxon>Agaricales</taxon>
        <taxon>Tricholomatineae</taxon>
        <taxon>Lyophyllaceae</taxon>
        <taxon>Lyophyllum</taxon>
    </lineage>
</organism>
<dbReference type="Proteomes" id="UP001063166">
    <property type="component" value="Unassembled WGS sequence"/>
</dbReference>
<sequence>MVIELASRANNRQRRSLTPPKPPPLFPTLGVPTLTLTWQQGWDGLIFEPFVRFFVNNQWAGRPYVPL</sequence>
<accession>A0A9P3UPN9</accession>
<dbReference type="EMBL" id="BRPK01000005">
    <property type="protein sequence ID" value="GLB38471.1"/>
    <property type="molecule type" value="Genomic_DNA"/>
</dbReference>
<evidence type="ECO:0000256" key="1">
    <source>
        <dbReference type="SAM" id="MobiDB-lite"/>
    </source>
</evidence>
<feature type="region of interest" description="Disordered" evidence="1">
    <location>
        <begin position="1"/>
        <end position="23"/>
    </location>
</feature>
<evidence type="ECO:0000313" key="2">
    <source>
        <dbReference type="EMBL" id="GLB38471.1"/>
    </source>
</evidence>
<evidence type="ECO:0000313" key="3">
    <source>
        <dbReference type="Proteomes" id="UP001063166"/>
    </source>
</evidence>
<keyword evidence="3" id="KW-1185">Reference proteome</keyword>